<evidence type="ECO:0000313" key="2">
    <source>
        <dbReference type="Proteomes" id="UP000233553"/>
    </source>
</evidence>
<accession>A0A2N0WF12</accession>
<comment type="caution">
    <text evidence="1">The sequence shown here is derived from an EMBL/GenBank/DDBJ whole genome shotgun (WGS) entry which is preliminary data.</text>
</comment>
<organism evidence="1 2">
    <name type="scientific">Acinetobacter proteolyticus</name>
    <dbReference type="NCBI Taxonomy" id="1776741"/>
    <lineage>
        <taxon>Bacteria</taxon>
        <taxon>Pseudomonadati</taxon>
        <taxon>Pseudomonadota</taxon>
        <taxon>Gammaproteobacteria</taxon>
        <taxon>Moraxellales</taxon>
        <taxon>Moraxellaceae</taxon>
        <taxon>Acinetobacter</taxon>
    </lineage>
</organism>
<dbReference type="AlphaFoldDB" id="A0A2N0WF12"/>
<protein>
    <submittedName>
        <fullName evidence="1">Uncharacterized protein</fullName>
    </submittedName>
</protein>
<dbReference type="EMBL" id="PISJ01000013">
    <property type="protein sequence ID" value="PKF33435.1"/>
    <property type="molecule type" value="Genomic_DNA"/>
</dbReference>
<sequence length="917" mass="100782">MPIVTREKLENADIDCDTWEAVMSGDEQSNVTSRLGRIYPTIAKALYQVIQAGGYEPFDTEELLIASIPTIPKKAAVALDTFNVFFWQNSSWKNKGNILNKVDGLTLNRHKAYPLRSIARNGTTSPANNVFNAVILDIKLIGTLPDKYYKLSYFKNGNTSIVGALDGWVIEEFEKANYETANNASLRIVDYTHPVADVNKNGTIQTVKVVSTIRSEFQAFITLDTASLPPVGTPITSLNAGTSGWSWIIDPSCYGITIPSALVINQGKDFPNRAIQRNNVTSPFNSFIRDAILDVRIAGARQGNYYGIRYFKNGSTEASGVMDGWIIEEQAIANYGTTETALAVVPLANPYTVALDRTKGIQTIVFDSIIVPSLRVYITVDPAKFPSFGEFVRMNSVSNAGYSHIIDPSKYTYQQPLIENALTINQGKNFPNKRIARNAETSNPNSFLLDVLLDVKVINARQGYYYGIRYFKNGTTLLPGAADGWIIEEQVAADYGTNSAATRIISYTDAAPDITRGGIQTIRLTSPRSDVELLITMDTDKLLPYGQYISMLNSGSAGYSWIIDPSRYEYSKPIPSGATSLTALSYTCTEAGRLRLIWQSGEYLYRLSFGPNGYNSLPNLISLDRAPFGDRNTAQWINVNSASTDWLPPLVVEAVNDGDGKSQIYTGGNHGADGSAGGGNTARNIHYQILADGQPMKMGEAFGGNAEKVSVQIVNELMAFNTTGTVDPENFPSRYVLSQSFAVDIYCGSMEISSEVKAYEQISVRTDNGPQTVSVGYQESMLYLDGQFATRVPFDNSTNSGIKTQYPKVWALILQHSVNGQFVAWMDREYEAGDGRYVSGNAPYIRGGFTTNTKFYHAAVAGGIRAELQMSEKYKWRGGYAWQAPTLQGTFDSTIVFHKNGKMTTAIVKTAIDYTVV</sequence>
<proteinExistence type="predicted"/>
<dbReference type="Proteomes" id="UP000233553">
    <property type="component" value="Unassembled WGS sequence"/>
</dbReference>
<reference evidence="1 2" key="1">
    <citation type="submission" date="2017-12" db="EMBL/GenBank/DDBJ databases">
        <title>Draft Genome sequences of multiple microbial strains isolated from spacecraft associated surfaces.</title>
        <authorList>
            <person name="Seuylemezian A."/>
            <person name="Vaishampayan P."/>
            <person name="Venkateswaran K."/>
        </authorList>
    </citation>
    <scope>NUCLEOTIDE SEQUENCE [LARGE SCALE GENOMIC DNA]</scope>
    <source>
        <strain evidence="1 2">2P01AA</strain>
    </source>
</reference>
<evidence type="ECO:0000313" key="1">
    <source>
        <dbReference type="EMBL" id="PKF33435.1"/>
    </source>
</evidence>
<gene>
    <name evidence="1" type="ORF">CW311_11585</name>
</gene>
<name>A0A2N0WF12_9GAMM</name>